<reference evidence="4" key="1">
    <citation type="submission" date="2017-03" db="EMBL/GenBank/DDBJ databases">
        <authorList>
            <person name="Sharma R."/>
            <person name="Thines M."/>
        </authorList>
    </citation>
    <scope>NUCLEOTIDE SEQUENCE [LARGE SCALE GENOMIC DNA]</scope>
</reference>
<dbReference type="SMART" id="SM00886">
    <property type="entry name" value="Dabb"/>
    <property type="match status" value="1"/>
</dbReference>
<dbReference type="Pfam" id="PF07876">
    <property type="entry name" value="Dabb"/>
    <property type="match status" value="1"/>
</dbReference>
<dbReference type="InterPro" id="IPR011008">
    <property type="entry name" value="Dimeric_a/b-barrel"/>
</dbReference>
<dbReference type="InterPro" id="IPR013097">
    <property type="entry name" value="Dabb"/>
</dbReference>
<feature type="region of interest" description="Disordered" evidence="1">
    <location>
        <begin position="192"/>
        <end position="234"/>
    </location>
</feature>
<dbReference type="EMBL" id="FWEW01001482">
    <property type="protein sequence ID" value="SLM37265.1"/>
    <property type="molecule type" value="Genomic_DNA"/>
</dbReference>
<feature type="compositionally biased region" description="Polar residues" evidence="1">
    <location>
        <begin position="217"/>
        <end position="228"/>
    </location>
</feature>
<keyword evidence="4" id="KW-1185">Reference proteome</keyword>
<evidence type="ECO:0000256" key="1">
    <source>
        <dbReference type="SAM" id="MobiDB-lite"/>
    </source>
</evidence>
<evidence type="ECO:0000259" key="2">
    <source>
        <dbReference type="PROSITE" id="PS51502"/>
    </source>
</evidence>
<evidence type="ECO:0000313" key="4">
    <source>
        <dbReference type="Proteomes" id="UP000192927"/>
    </source>
</evidence>
<dbReference type="AlphaFoldDB" id="A0A1W5D2L1"/>
<organism evidence="3 4">
    <name type="scientific">Lasallia pustulata</name>
    <dbReference type="NCBI Taxonomy" id="136370"/>
    <lineage>
        <taxon>Eukaryota</taxon>
        <taxon>Fungi</taxon>
        <taxon>Dikarya</taxon>
        <taxon>Ascomycota</taxon>
        <taxon>Pezizomycotina</taxon>
        <taxon>Lecanoromycetes</taxon>
        <taxon>OSLEUM clade</taxon>
        <taxon>Umbilicariomycetidae</taxon>
        <taxon>Umbilicariales</taxon>
        <taxon>Umbilicariaceae</taxon>
        <taxon>Lasallia</taxon>
    </lineage>
</organism>
<name>A0A1W5D2L1_9LECA</name>
<evidence type="ECO:0000313" key="3">
    <source>
        <dbReference type="EMBL" id="SLM37265.1"/>
    </source>
</evidence>
<sequence length="234" mass="24903">MLALKNNCLHPTTNEPYVKTAVGGKDNSPEGAQAGITHGFVIEFANDEDRQYYLEKDPAHIEFKAAVAPAVTRAQVIDFVPGILLHIRQAHDGPILQGSYDYVQPPTDGGNEYSSLQVDVELPDPRMPRPRPLPQPRTPHGLTLTAVNANNHQLTWGVLAAAIQALLTLMGTEHWWGAATLTVYDGDNAAGELNLEVGNPPESGQGGGSGTGDWPEISSTDSDDQGASSPGGHD</sequence>
<proteinExistence type="predicted"/>
<dbReference type="Gene3D" id="3.30.70.100">
    <property type="match status" value="1"/>
</dbReference>
<dbReference type="Proteomes" id="UP000192927">
    <property type="component" value="Unassembled WGS sequence"/>
</dbReference>
<dbReference type="SUPFAM" id="SSF54909">
    <property type="entry name" value="Dimeric alpha+beta barrel"/>
    <property type="match status" value="1"/>
</dbReference>
<protein>
    <submittedName>
        <fullName evidence="3">Stress responsive alpha-beta barrel</fullName>
    </submittedName>
</protein>
<accession>A0A1W5D2L1</accession>
<feature type="domain" description="Stress-response A/B barrel" evidence="2">
    <location>
        <begin position="1"/>
        <end position="79"/>
    </location>
</feature>
<dbReference type="PROSITE" id="PS51502">
    <property type="entry name" value="S_R_A_B_BARREL"/>
    <property type="match status" value="1"/>
</dbReference>